<name>A0AAV6WIX1_9LAMI</name>
<dbReference type="Pfam" id="PF03514">
    <property type="entry name" value="GRAS"/>
    <property type="match status" value="1"/>
</dbReference>
<dbReference type="PANTHER" id="PTHR31636">
    <property type="entry name" value="OSJNBA0084A10.13 PROTEIN-RELATED"/>
    <property type="match status" value="1"/>
</dbReference>
<evidence type="ECO:0000256" key="3">
    <source>
        <dbReference type="PROSITE-ProRule" id="PRU01191"/>
    </source>
</evidence>
<dbReference type="PROSITE" id="PS50985">
    <property type="entry name" value="GRAS"/>
    <property type="match status" value="1"/>
</dbReference>
<keyword evidence="5" id="KW-1185">Reference proteome</keyword>
<evidence type="ECO:0000313" key="4">
    <source>
        <dbReference type="EMBL" id="KAG8370513.1"/>
    </source>
</evidence>
<sequence>MTPHSAEAILNNELPLTMSYRLEAKKEVIPCNLHAPFEILNKYGSQMKRLRDGNKPIQLKLFETKLNSETESNSSSSQVISADSILRMAKMELLQKNSGFSNLSNSSEFDSGLDHNKVKLLKLALCLLNAAEKFSHKDYDEAEKLLNSVVLASHDDGHPIERVVTCFARDLKERIDSETGKFDLEREVVHVDMDETLVDLRTAIHTCEQKLSFNQIAHFTGIQTILDSVGSAQRIHFIDIGKKLGSHWIVMMHALANRKDCPIEQLKITAVCTPKDNIEKSGKLLSSFAESMKLPFIFKILHSEMYALEKDMFELEKDEALAVYLVYSLITLSASPKNIESLIKGIKNLNPHIMVVNEIEVNIHGSDFINRFHESLFLCSAMFDHLGDCLERDNQCRKIVEKIYFQAIIKNGVPHICSLPTDEESFKQCCKIHPPTLSGGNILQDLE</sequence>
<dbReference type="InterPro" id="IPR005202">
    <property type="entry name" value="TF_GRAS"/>
</dbReference>
<accession>A0AAV6WIX1</accession>
<comment type="similarity">
    <text evidence="3">Belongs to the GRAS family.</text>
</comment>
<evidence type="ECO:0000256" key="2">
    <source>
        <dbReference type="ARBA" id="ARBA00023163"/>
    </source>
</evidence>
<reference evidence="4" key="1">
    <citation type="submission" date="2019-10" db="EMBL/GenBank/DDBJ databases">
        <authorList>
            <person name="Zhang R."/>
            <person name="Pan Y."/>
            <person name="Wang J."/>
            <person name="Ma R."/>
            <person name="Yu S."/>
        </authorList>
    </citation>
    <scope>NUCLEOTIDE SEQUENCE</scope>
    <source>
        <strain evidence="4">LA-IB0</strain>
        <tissue evidence="4">Leaf</tissue>
    </source>
</reference>
<evidence type="ECO:0000256" key="1">
    <source>
        <dbReference type="ARBA" id="ARBA00023015"/>
    </source>
</evidence>
<proteinExistence type="inferred from homology"/>
<evidence type="ECO:0000313" key="5">
    <source>
        <dbReference type="Proteomes" id="UP000826271"/>
    </source>
</evidence>
<comment type="caution">
    <text evidence="4">The sequence shown here is derived from an EMBL/GenBank/DDBJ whole genome shotgun (WGS) entry which is preliminary data.</text>
</comment>
<organism evidence="4 5">
    <name type="scientific">Buddleja alternifolia</name>
    <dbReference type="NCBI Taxonomy" id="168488"/>
    <lineage>
        <taxon>Eukaryota</taxon>
        <taxon>Viridiplantae</taxon>
        <taxon>Streptophyta</taxon>
        <taxon>Embryophyta</taxon>
        <taxon>Tracheophyta</taxon>
        <taxon>Spermatophyta</taxon>
        <taxon>Magnoliopsida</taxon>
        <taxon>eudicotyledons</taxon>
        <taxon>Gunneridae</taxon>
        <taxon>Pentapetalae</taxon>
        <taxon>asterids</taxon>
        <taxon>lamiids</taxon>
        <taxon>Lamiales</taxon>
        <taxon>Scrophulariaceae</taxon>
        <taxon>Buddlejeae</taxon>
        <taxon>Buddleja</taxon>
    </lineage>
</organism>
<gene>
    <name evidence="4" type="ORF">BUALT_Bualt14G0124700</name>
</gene>
<dbReference type="Proteomes" id="UP000826271">
    <property type="component" value="Unassembled WGS sequence"/>
</dbReference>
<keyword evidence="2" id="KW-0804">Transcription</keyword>
<feature type="region of interest" description="SAW" evidence="3">
    <location>
        <begin position="414"/>
        <end position="447"/>
    </location>
</feature>
<dbReference type="AlphaFoldDB" id="A0AAV6WIX1"/>
<comment type="caution">
    <text evidence="3">Lacks conserved residue(s) required for the propagation of feature annotation.</text>
</comment>
<keyword evidence="1" id="KW-0805">Transcription regulation</keyword>
<protein>
    <submittedName>
        <fullName evidence="4">Uncharacterized protein</fullName>
    </submittedName>
</protein>
<dbReference type="EMBL" id="WHWC01000014">
    <property type="protein sequence ID" value="KAG8370513.1"/>
    <property type="molecule type" value="Genomic_DNA"/>
</dbReference>